<dbReference type="AlphaFoldDB" id="A0A426YRV2"/>
<evidence type="ECO:0000313" key="3">
    <source>
        <dbReference type="Proteomes" id="UP000287651"/>
    </source>
</evidence>
<evidence type="ECO:0000256" key="1">
    <source>
        <dbReference type="SAM" id="SignalP"/>
    </source>
</evidence>
<feature type="signal peptide" evidence="1">
    <location>
        <begin position="1"/>
        <end position="23"/>
    </location>
</feature>
<name>A0A426YRV2_ENSVE</name>
<proteinExistence type="predicted"/>
<dbReference type="EMBL" id="AMZH03010594">
    <property type="protein sequence ID" value="RRT54457.1"/>
    <property type="molecule type" value="Genomic_DNA"/>
</dbReference>
<dbReference type="Proteomes" id="UP000287651">
    <property type="component" value="Unassembled WGS sequence"/>
</dbReference>
<feature type="chain" id="PRO_5019176301" description="Secreted protein" evidence="1">
    <location>
        <begin position="24"/>
        <end position="86"/>
    </location>
</feature>
<evidence type="ECO:0008006" key="4">
    <source>
        <dbReference type="Google" id="ProtNLM"/>
    </source>
</evidence>
<organism evidence="2 3">
    <name type="scientific">Ensete ventricosum</name>
    <name type="common">Abyssinian banana</name>
    <name type="synonym">Musa ensete</name>
    <dbReference type="NCBI Taxonomy" id="4639"/>
    <lineage>
        <taxon>Eukaryota</taxon>
        <taxon>Viridiplantae</taxon>
        <taxon>Streptophyta</taxon>
        <taxon>Embryophyta</taxon>
        <taxon>Tracheophyta</taxon>
        <taxon>Spermatophyta</taxon>
        <taxon>Magnoliopsida</taxon>
        <taxon>Liliopsida</taxon>
        <taxon>Zingiberales</taxon>
        <taxon>Musaceae</taxon>
        <taxon>Ensete</taxon>
    </lineage>
</organism>
<protein>
    <recommendedName>
        <fullName evidence="4">Secreted protein</fullName>
    </recommendedName>
</protein>
<evidence type="ECO:0000313" key="2">
    <source>
        <dbReference type="EMBL" id="RRT54457.1"/>
    </source>
</evidence>
<gene>
    <name evidence="2" type="ORF">B296_00042634</name>
</gene>
<sequence length="86" mass="9611">MVASRAVHLFLSGSSVLFMLIYCESPWDLEVSPFDCLGQSKGLLARPVGDHEVVASASFLRPQLVFMNSGLREREGYDLRHTLPRC</sequence>
<accession>A0A426YRV2</accession>
<keyword evidence="1" id="KW-0732">Signal</keyword>
<reference evidence="2 3" key="1">
    <citation type="journal article" date="2014" name="Agronomy (Basel)">
        <title>A Draft Genome Sequence for Ensete ventricosum, the Drought-Tolerant Tree Against Hunger.</title>
        <authorList>
            <person name="Harrison J."/>
            <person name="Moore K.A."/>
            <person name="Paszkiewicz K."/>
            <person name="Jones T."/>
            <person name="Grant M."/>
            <person name="Ambacheew D."/>
            <person name="Muzemil S."/>
            <person name="Studholme D.J."/>
        </authorList>
    </citation>
    <scope>NUCLEOTIDE SEQUENCE [LARGE SCALE GENOMIC DNA]</scope>
</reference>
<comment type="caution">
    <text evidence="2">The sequence shown here is derived from an EMBL/GenBank/DDBJ whole genome shotgun (WGS) entry which is preliminary data.</text>
</comment>